<reference evidence="1 2" key="1">
    <citation type="journal article" date="2023" name="Res Sq">
        <title>Genomic and morphological characterization of Knufia obscura isolated from the Mars 2020 spacecraft assembly facility.</title>
        <authorList>
            <person name="Chander A.M."/>
            <person name="Teixeira M.M."/>
            <person name="Singh N.K."/>
            <person name="Williams M.P."/>
            <person name="Parker C.W."/>
            <person name="Leo P."/>
            <person name="Stajich J.E."/>
            <person name="Torok T."/>
            <person name="Tighe S."/>
            <person name="Mason C.E."/>
            <person name="Venkateswaran K."/>
        </authorList>
    </citation>
    <scope>NUCLEOTIDE SEQUENCE [LARGE SCALE GENOMIC DNA]</scope>
    <source>
        <strain evidence="1 2">CCFEE 5817</strain>
    </source>
</reference>
<comment type="caution">
    <text evidence="1">The sequence shown here is derived from an EMBL/GenBank/DDBJ whole genome shotgun (WGS) entry which is preliminary data.</text>
</comment>
<name>A0ABR0R825_9EURO</name>
<accession>A0ABR0R825</accession>
<evidence type="ECO:0000313" key="1">
    <source>
        <dbReference type="EMBL" id="KAK5936763.1"/>
    </source>
</evidence>
<evidence type="ECO:0000313" key="2">
    <source>
        <dbReference type="Proteomes" id="UP001334248"/>
    </source>
</evidence>
<organism evidence="1 2">
    <name type="scientific">Knufia obscura</name>
    <dbReference type="NCBI Taxonomy" id="1635080"/>
    <lineage>
        <taxon>Eukaryota</taxon>
        <taxon>Fungi</taxon>
        <taxon>Dikarya</taxon>
        <taxon>Ascomycota</taxon>
        <taxon>Pezizomycotina</taxon>
        <taxon>Eurotiomycetes</taxon>
        <taxon>Chaetothyriomycetidae</taxon>
        <taxon>Chaetothyriales</taxon>
        <taxon>Trichomeriaceae</taxon>
        <taxon>Knufia</taxon>
    </lineage>
</organism>
<proteinExistence type="predicted"/>
<dbReference type="GeneID" id="90004475"/>
<dbReference type="RefSeq" id="XP_064724853.1">
    <property type="nucleotide sequence ID" value="XM_064879414.1"/>
</dbReference>
<sequence>MLSMMTVKKAKEEIDAADLCDDRKLRVIQAIKRVREDWERQEREKMESERLIKIWLQQQEQRKTERWQAAEAMRKQQAEWRAAEEKGRGQEAAEDY</sequence>
<dbReference type="Proteomes" id="UP001334248">
    <property type="component" value="Unassembled WGS sequence"/>
</dbReference>
<dbReference type="EMBL" id="JAVHJV010000023">
    <property type="protein sequence ID" value="KAK5936763.1"/>
    <property type="molecule type" value="Genomic_DNA"/>
</dbReference>
<protein>
    <submittedName>
        <fullName evidence="1">Uncharacterized protein</fullName>
    </submittedName>
</protein>
<gene>
    <name evidence="1" type="ORF">PMZ80_011026</name>
</gene>
<keyword evidence="2" id="KW-1185">Reference proteome</keyword>